<comment type="caution">
    <text evidence="1">The sequence shown here is derived from an EMBL/GenBank/DDBJ whole genome shotgun (WGS) entry which is preliminary data.</text>
</comment>
<sequence length="497" mass="51633">MVSVTLGGGQFGFGGGFGSGFGGGLGGAYGGPAYAGTFARQEQYYPPQPYSFGYDNVDQYGTKSYHKERGDASNTKTGMYGYSDANGIFRQVKYIADAGGFRAKIDTNEPGTAPGASADAVYNANPLPAGPQYRIIGGSSPYSSRYTSASSSGPWSGYWALGHQLGTRGDASATKGAVGSDSRAALSRIQAKRHGSSLVREIQSKSAAHACSALRVRSQSVASLCVVLGNEGGELGFVKLPPAAAYRRYPEPLTHASRCDDTSNKSTSTHVFCGNSGLDYYGCTSGEHGGQLNQHGVTSSRSLPRHPAAIRDPNPISCQDWECDDVIGQTKVLAVSMASMTLGGGQFGFGGGFGSGSGSGFGGGLGGAFGGPAYAGTFARQEQYYPPQPYSFGYDNVDQYGTKSYHKERGDASNTKTGMYGYSDANGIFRQVKYIADAGGFRAKIDTNEPGTAPGASADAVYNANPLPAGPQYRIIGGSSPYSSRYTSASSSSPWSG</sequence>
<dbReference type="Proteomes" id="UP000821865">
    <property type="component" value="Chromosome 2"/>
</dbReference>
<name>A0ACB8DCS6_DERSI</name>
<proteinExistence type="predicted"/>
<accession>A0ACB8DCS6</accession>
<gene>
    <name evidence="1" type="ORF">HPB49_011959</name>
</gene>
<evidence type="ECO:0000313" key="1">
    <source>
        <dbReference type="EMBL" id="KAH7965901.1"/>
    </source>
</evidence>
<evidence type="ECO:0000313" key="2">
    <source>
        <dbReference type="Proteomes" id="UP000821865"/>
    </source>
</evidence>
<keyword evidence="2" id="KW-1185">Reference proteome</keyword>
<organism evidence="1 2">
    <name type="scientific">Dermacentor silvarum</name>
    <name type="common">Tick</name>
    <dbReference type="NCBI Taxonomy" id="543639"/>
    <lineage>
        <taxon>Eukaryota</taxon>
        <taxon>Metazoa</taxon>
        <taxon>Ecdysozoa</taxon>
        <taxon>Arthropoda</taxon>
        <taxon>Chelicerata</taxon>
        <taxon>Arachnida</taxon>
        <taxon>Acari</taxon>
        <taxon>Parasitiformes</taxon>
        <taxon>Ixodida</taxon>
        <taxon>Ixodoidea</taxon>
        <taxon>Ixodidae</taxon>
        <taxon>Rhipicephalinae</taxon>
        <taxon>Dermacentor</taxon>
    </lineage>
</organism>
<reference evidence="1" key="1">
    <citation type="submission" date="2020-05" db="EMBL/GenBank/DDBJ databases">
        <title>Large-scale comparative analyses of tick genomes elucidate their genetic diversity and vector capacities.</title>
        <authorList>
            <person name="Jia N."/>
            <person name="Wang J."/>
            <person name="Shi W."/>
            <person name="Du L."/>
            <person name="Sun Y."/>
            <person name="Zhan W."/>
            <person name="Jiang J."/>
            <person name="Wang Q."/>
            <person name="Zhang B."/>
            <person name="Ji P."/>
            <person name="Sakyi L.B."/>
            <person name="Cui X."/>
            <person name="Yuan T."/>
            <person name="Jiang B."/>
            <person name="Yang W."/>
            <person name="Lam T.T.-Y."/>
            <person name="Chang Q."/>
            <person name="Ding S."/>
            <person name="Wang X."/>
            <person name="Zhu J."/>
            <person name="Ruan X."/>
            <person name="Zhao L."/>
            <person name="Wei J."/>
            <person name="Que T."/>
            <person name="Du C."/>
            <person name="Cheng J."/>
            <person name="Dai P."/>
            <person name="Han X."/>
            <person name="Huang E."/>
            <person name="Gao Y."/>
            <person name="Liu J."/>
            <person name="Shao H."/>
            <person name="Ye R."/>
            <person name="Li L."/>
            <person name="Wei W."/>
            <person name="Wang X."/>
            <person name="Wang C."/>
            <person name="Yang T."/>
            <person name="Huo Q."/>
            <person name="Li W."/>
            <person name="Guo W."/>
            <person name="Chen H."/>
            <person name="Zhou L."/>
            <person name="Ni X."/>
            <person name="Tian J."/>
            <person name="Zhou Y."/>
            <person name="Sheng Y."/>
            <person name="Liu T."/>
            <person name="Pan Y."/>
            <person name="Xia L."/>
            <person name="Li J."/>
            <person name="Zhao F."/>
            <person name="Cao W."/>
        </authorList>
    </citation>
    <scope>NUCLEOTIDE SEQUENCE</scope>
    <source>
        <strain evidence="1">Dsil-2018</strain>
    </source>
</reference>
<protein>
    <submittedName>
        <fullName evidence="1">Uncharacterized protein</fullName>
    </submittedName>
</protein>
<dbReference type="EMBL" id="CM023471">
    <property type="protein sequence ID" value="KAH7965901.1"/>
    <property type="molecule type" value="Genomic_DNA"/>
</dbReference>